<feature type="repeat" description="ANK" evidence="1">
    <location>
        <begin position="433"/>
        <end position="465"/>
    </location>
</feature>
<dbReference type="SUPFAM" id="SSF48403">
    <property type="entry name" value="Ankyrin repeat"/>
    <property type="match status" value="2"/>
</dbReference>
<dbReference type="SMART" id="SM00248">
    <property type="entry name" value="ANK"/>
    <property type="match status" value="9"/>
</dbReference>
<dbReference type="PANTHER" id="PTHR24127">
    <property type="entry name" value="ANKYRIN REPEAT AND EF-HAND DOMAIN-CONTAINING PROTEIN 1"/>
    <property type="match status" value="1"/>
</dbReference>
<feature type="region of interest" description="Disordered" evidence="2">
    <location>
        <begin position="1007"/>
        <end position="1028"/>
    </location>
</feature>
<evidence type="ECO:0000313" key="3">
    <source>
        <dbReference type="EMBL" id="OAF68811.1"/>
    </source>
</evidence>
<feature type="repeat" description="ANK" evidence="1">
    <location>
        <begin position="878"/>
        <end position="910"/>
    </location>
</feature>
<evidence type="ECO:0000313" key="4">
    <source>
        <dbReference type="Proteomes" id="UP000078046"/>
    </source>
</evidence>
<dbReference type="OrthoDB" id="6284007at2759"/>
<dbReference type="Gene3D" id="1.25.40.20">
    <property type="entry name" value="Ankyrin repeat-containing domain"/>
    <property type="match status" value="3"/>
</dbReference>
<name>A0A177B5E6_9BILA</name>
<evidence type="ECO:0000256" key="2">
    <source>
        <dbReference type="SAM" id="MobiDB-lite"/>
    </source>
</evidence>
<proteinExistence type="predicted"/>
<dbReference type="EMBL" id="LWCA01000383">
    <property type="protein sequence ID" value="OAF68811.1"/>
    <property type="molecule type" value="Genomic_DNA"/>
</dbReference>
<accession>A0A177B5E6</accession>
<feature type="repeat" description="ANK" evidence="1">
    <location>
        <begin position="944"/>
        <end position="976"/>
    </location>
</feature>
<gene>
    <name evidence="3" type="ORF">A3Q56_03441</name>
</gene>
<keyword evidence="4" id="KW-1185">Reference proteome</keyword>
<feature type="repeat" description="ANK" evidence="1">
    <location>
        <begin position="537"/>
        <end position="569"/>
    </location>
</feature>
<dbReference type="PROSITE" id="PS50297">
    <property type="entry name" value="ANK_REP_REGION"/>
    <property type="match status" value="5"/>
</dbReference>
<dbReference type="AlphaFoldDB" id="A0A177B5E6"/>
<dbReference type="InterPro" id="IPR036770">
    <property type="entry name" value="Ankyrin_rpt-contain_sf"/>
</dbReference>
<dbReference type="Proteomes" id="UP000078046">
    <property type="component" value="Unassembled WGS sequence"/>
</dbReference>
<dbReference type="InterPro" id="IPR002110">
    <property type="entry name" value="Ankyrin_rpt"/>
</dbReference>
<dbReference type="PROSITE" id="PS50088">
    <property type="entry name" value="ANK_REPEAT"/>
    <property type="match status" value="7"/>
</dbReference>
<evidence type="ECO:0000256" key="1">
    <source>
        <dbReference type="PROSITE-ProRule" id="PRU00023"/>
    </source>
</evidence>
<feature type="compositionally biased region" description="Basic residues" evidence="2">
    <location>
        <begin position="1011"/>
        <end position="1025"/>
    </location>
</feature>
<sequence>MTKSTHQVIVKSKSLQDKNPAFELVFDAPKCKIPDLIGKRHDFDLDTIEDKLMIADIRRHVLRSEIEVIERNRLTKSFEDVTSFDQSNMLLEVWNSMPETFNSLAKAILIIILSTYLCESLFSTLNNVKNHKRNRFHDETSLACSVQADRSSFATNHNNQISLINAKKMSLDSNFRENTQRKIHSTLENADKKHVTMLKDYKKKISSHIQHVHEIAKDDSLSPFAATRMRKMIPEKHPELQHAIQQRLSVALDEKLNALTKTDGVDITDIKNMELDENVENTKAKLMKEIDYSTEVMKINNDLNMKLHMERRSSWLNSVSEKQKKHMEHVKEIVESKKLNQKLEINQTNLNFMKIAEDRIEILQVCKLIQCVRENKVDEIIKLVENGLNGILNFIEPSDGLNALMVAAKNNNDEIVFLLLDRLKADPNVKNKVGFSALTISAMMGHVQSLNILLKYGADPQLCDIYGKTTLFYTLSPTNRHFQCVENLLLSKGDPNVVDNEGDPLLNRACLVSNEIEDICKLIIESNADAAAQNKKTGYTALMAACRAGSSMIVKMLLKNGADPNAKTRSNKMAGHEAAEVGNLECLFMLAGYNANFNVTSNSGDSPIHLASKNGHHLCCRFLVQRGCNPKLKNFEDYTAKLYAKENSHKEALRECKKAEKIYAKVNDNMWSTLLYDYTQIHTELTEAFEKYECFDDDSLAFLTGKMNEDDFIIVLQDFGAPIPDDLDLQKSLIASHDKLLTHKVDYYEFMSGRKYVNRTFLHKSYLPKQKKKKKSGGKSKSSKNKIPMQICVQDTEGRVDNCAPNLPFVIYNKNYTDRNRFNRDNIPSNPLVDDSFWYLNQPEAEYIKLNDASKYTEIDSLQLAFKNGVDVNFRNKFYKTPLMAAAYQGNLETAKYLISKGASINISDNMYWTPLHFACHGGCLLMVQYLVDNGAHLDALTMSGATPLNRAIETSREDIVMYLISKGAKLQLESNKVRSIFEEAQLWGDSRVFDIISKKWSSLPPLNDKKPKKSKSAKKVKKRTSKFDTKEMTEDSAEWFENYFASNKLDSILITAFALMNTGADESILHTIEKDWINQHTTEELIQQRVLNRKRFGWLIDFDNYEKPFQSSISRIIKEDEEP</sequence>
<reference evidence="3 4" key="1">
    <citation type="submission" date="2016-04" db="EMBL/GenBank/DDBJ databases">
        <title>The genome of Intoshia linei affirms orthonectids as highly simplified spiralians.</title>
        <authorList>
            <person name="Mikhailov K.V."/>
            <person name="Slusarev G.S."/>
            <person name="Nikitin M.A."/>
            <person name="Logacheva M.D."/>
            <person name="Penin A."/>
            <person name="Aleoshin V."/>
            <person name="Panchin Y.V."/>
        </authorList>
    </citation>
    <scope>NUCLEOTIDE SEQUENCE [LARGE SCALE GENOMIC DNA]</scope>
    <source>
        <strain evidence="3">Intl2013</strain>
        <tissue evidence="3">Whole animal</tissue>
    </source>
</reference>
<dbReference type="PRINTS" id="PR01415">
    <property type="entry name" value="ANKYRIN"/>
</dbReference>
<dbReference type="InterPro" id="IPR052801">
    <property type="entry name" value="Ankyrin-EF-hand"/>
</dbReference>
<dbReference type="Pfam" id="PF12796">
    <property type="entry name" value="Ank_2"/>
    <property type="match status" value="4"/>
</dbReference>
<protein>
    <submittedName>
        <fullName evidence="3">Ankyrin repeat and EF-hand domain-containing protein 1</fullName>
    </submittedName>
</protein>
<dbReference type="PANTHER" id="PTHR24127:SF1">
    <property type="entry name" value="ANKYRIN REPEAT AND EF-HAND DOMAIN-CONTAINING PROTEIN 1"/>
    <property type="match status" value="1"/>
</dbReference>
<organism evidence="3 4">
    <name type="scientific">Intoshia linei</name>
    <dbReference type="NCBI Taxonomy" id="1819745"/>
    <lineage>
        <taxon>Eukaryota</taxon>
        <taxon>Metazoa</taxon>
        <taxon>Spiralia</taxon>
        <taxon>Lophotrochozoa</taxon>
        <taxon>Mesozoa</taxon>
        <taxon>Orthonectida</taxon>
        <taxon>Rhopaluridae</taxon>
        <taxon>Intoshia</taxon>
    </lineage>
</organism>
<keyword evidence="1" id="KW-0040">ANK repeat</keyword>
<feature type="repeat" description="ANK" evidence="1">
    <location>
        <begin position="603"/>
        <end position="635"/>
    </location>
</feature>
<comment type="caution">
    <text evidence="3">The sequence shown here is derived from an EMBL/GenBank/DDBJ whole genome shotgun (WGS) entry which is preliminary data.</text>
</comment>
<feature type="repeat" description="ANK" evidence="1">
    <location>
        <begin position="399"/>
        <end position="432"/>
    </location>
</feature>
<feature type="repeat" description="ANK" evidence="1">
    <location>
        <begin position="914"/>
        <end position="943"/>
    </location>
</feature>